<protein>
    <submittedName>
        <fullName evidence="1">Uncharacterized protein</fullName>
    </submittedName>
</protein>
<dbReference type="EMBL" id="JACHEP010000008">
    <property type="protein sequence ID" value="MBB5324679.1"/>
    <property type="molecule type" value="Genomic_DNA"/>
</dbReference>
<evidence type="ECO:0000313" key="1">
    <source>
        <dbReference type="EMBL" id="MBB5324679.1"/>
    </source>
</evidence>
<comment type="caution">
    <text evidence="1">The sequence shown here is derived from an EMBL/GenBank/DDBJ whole genome shotgun (WGS) entry which is preliminary data.</text>
</comment>
<gene>
    <name evidence="1" type="ORF">HNQ34_001777</name>
</gene>
<organism evidence="1 2">
    <name type="scientific">Anoxybacteroides tepidamans</name>
    <dbReference type="NCBI Taxonomy" id="265948"/>
    <lineage>
        <taxon>Bacteria</taxon>
        <taxon>Bacillati</taxon>
        <taxon>Bacillota</taxon>
        <taxon>Bacilli</taxon>
        <taxon>Bacillales</taxon>
        <taxon>Anoxybacillaceae</taxon>
        <taxon>Anoxybacteroides</taxon>
    </lineage>
</organism>
<dbReference type="AlphaFoldDB" id="A0A7W8IQD6"/>
<name>A0A7W8IQD6_9BACL</name>
<proteinExistence type="predicted"/>
<dbReference type="Proteomes" id="UP000520011">
    <property type="component" value="Unassembled WGS sequence"/>
</dbReference>
<dbReference type="RefSeq" id="WP_183253629.1">
    <property type="nucleotide sequence ID" value="NZ_JACHEP010000008.1"/>
</dbReference>
<keyword evidence="2" id="KW-1185">Reference proteome</keyword>
<sequence>MNVLRDDKELANELVQCCDYSLFRARTAFFNRSLDIHGRLAEAERWMHEFMRCKRDLDELVRKKEEHDKLVQLVEVMKERGIDIAVIVRKSDGQ</sequence>
<evidence type="ECO:0000313" key="2">
    <source>
        <dbReference type="Proteomes" id="UP000520011"/>
    </source>
</evidence>
<reference evidence="1 2" key="1">
    <citation type="submission" date="2020-08" db="EMBL/GenBank/DDBJ databases">
        <title>Genomic Encyclopedia of Type Strains, Phase IV (KMG-IV): sequencing the most valuable type-strain genomes for metagenomic binning, comparative biology and taxonomic classification.</title>
        <authorList>
            <person name="Goeker M."/>
        </authorList>
    </citation>
    <scope>NUCLEOTIDE SEQUENCE [LARGE SCALE GENOMIC DNA]</scope>
    <source>
        <strain evidence="1 2">DSM 16325</strain>
    </source>
</reference>
<accession>A0A7W8IQD6</accession>